<dbReference type="InterPro" id="IPR002130">
    <property type="entry name" value="Cyclophilin-type_PPIase_dom"/>
</dbReference>
<dbReference type="AlphaFoldDB" id="S8FCZ7"/>
<dbReference type="InterPro" id="IPR029000">
    <property type="entry name" value="Cyclophilin-like_dom_sf"/>
</dbReference>
<keyword evidence="7" id="KW-1185">Reference proteome</keyword>
<keyword evidence="3 4" id="KW-0413">Isomerase</keyword>
<evidence type="ECO:0000256" key="3">
    <source>
        <dbReference type="ARBA" id="ARBA00023235"/>
    </source>
</evidence>
<feature type="domain" description="PPIase cyclophilin-type" evidence="5">
    <location>
        <begin position="77"/>
        <end position="226"/>
    </location>
</feature>
<dbReference type="eggNOG" id="KOG0865">
    <property type="taxonomic scope" value="Eukaryota"/>
</dbReference>
<dbReference type="STRING" id="743788.S8FCZ7"/>
<sequence length="227" mass="24708">MPTLAYLDICMGDKDAHARDEAEYSATCALLLKTAHIYGVPSTPPELIEEQRDILRELDCQQSSMQMRFEPPLPLLAGRLVFELDTSPGLAKTRANFIALCTGEKGMCKHAPNKKLHYLDCPIHRIVKGFVAQGGDVTRGDGSGGESFYGGKFNDEKEGLKKKLNTNSSQFFVVLAENAAKLAKMQGKYVAFGVLKEGFEVLSQLDSVGSTDGKPCQNIWIGGCGLC</sequence>
<dbReference type="GO" id="GO:0016018">
    <property type="term" value="F:cyclosporin A binding"/>
    <property type="evidence" value="ECO:0007669"/>
    <property type="project" value="TreeGrafter"/>
</dbReference>
<dbReference type="GO" id="GO:0003755">
    <property type="term" value="F:peptidyl-prolyl cis-trans isomerase activity"/>
    <property type="evidence" value="ECO:0007669"/>
    <property type="project" value="UniProtKB-UniRule"/>
</dbReference>
<protein>
    <recommendedName>
        <fullName evidence="4">Peptidyl-prolyl cis-trans isomerase</fullName>
        <shortName evidence="4">PPIase</shortName>
        <ecNumber evidence="4">5.2.1.8</ecNumber>
    </recommendedName>
</protein>
<organism evidence="6 7">
    <name type="scientific">Fomitopsis schrenkii</name>
    <name type="common">Brown rot fungus</name>
    <dbReference type="NCBI Taxonomy" id="2126942"/>
    <lineage>
        <taxon>Eukaryota</taxon>
        <taxon>Fungi</taxon>
        <taxon>Dikarya</taxon>
        <taxon>Basidiomycota</taxon>
        <taxon>Agaricomycotina</taxon>
        <taxon>Agaricomycetes</taxon>
        <taxon>Polyporales</taxon>
        <taxon>Fomitopsis</taxon>
    </lineage>
</organism>
<evidence type="ECO:0000313" key="7">
    <source>
        <dbReference type="Proteomes" id="UP000015241"/>
    </source>
</evidence>
<dbReference type="EMBL" id="KE504189">
    <property type="protein sequence ID" value="EPS96379.1"/>
    <property type="molecule type" value="Genomic_DNA"/>
</dbReference>
<comment type="catalytic activity">
    <reaction evidence="1 4">
        <text>[protein]-peptidylproline (omega=180) = [protein]-peptidylproline (omega=0)</text>
        <dbReference type="Rhea" id="RHEA:16237"/>
        <dbReference type="Rhea" id="RHEA-COMP:10747"/>
        <dbReference type="Rhea" id="RHEA-COMP:10748"/>
        <dbReference type="ChEBI" id="CHEBI:83833"/>
        <dbReference type="ChEBI" id="CHEBI:83834"/>
        <dbReference type="EC" id="5.2.1.8"/>
    </reaction>
</comment>
<dbReference type="GO" id="GO:0005737">
    <property type="term" value="C:cytoplasm"/>
    <property type="evidence" value="ECO:0007669"/>
    <property type="project" value="TreeGrafter"/>
</dbReference>
<dbReference type="SUPFAM" id="SSF50891">
    <property type="entry name" value="Cyclophilin-like"/>
    <property type="match status" value="1"/>
</dbReference>
<evidence type="ECO:0000259" key="5">
    <source>
        <dbReference type="PROSITE" id="PS50072"/>
    </source>
</evidence>
<dbReference type="Gene3D" id="2.40.100.10">
    <property type="entry name" value="Cyclophilin-like"/>
    <property type="match status" value="1"/>
</dbReference>
<dbReference type="OrthoDB" id="193499at2759"/>
<evidence type="ECO:0000256" key="2">
    <source>
        <dbReference type="ARBA" id="ARBA00023110"/>
    </source>
</evidence>
<dbReference type="GO" id="GO:0006457">
    <property type="term" value="P:protein folding"/>
    <property type="evidence" value="ECO:0007669"/>
    <property type="project" value="TreeGrafter"/>
</dbReference>
<evidence type="ECO:0000256" key="1">
    <source>
        <dbReference type="ARBA" id="ARBA00000971"/>
    </source>
</evidence>
<accession>S8FCZ7</accession>
<comment type="similarity">
    <text evidence="4">Belongs to the cyclophilin-type PPIase family.</text>
</comment>
<dbReference type="PRINTS" id="PR00153">
    <property type="entry name" value="CSAPPISMRASE"/>
</dbReference>
<dbReference type="PROSITE" id="PS50072">
    <property type="entry name" value="CSA_PPIASE_2"/>
    <property type="match status" value="1"/>
</dbReference>
<proteinExistence type="inferred from homology"/>
<dbReference type="Proteomes" id="UP000015241">
    <property type="component" value="Unassembled WGS sequence"/>
</dbReference>
<evidence type="ECO:0000256" key="4">
    <source>
        <dbReference type="RuleBase" id="RU363019"/>
    </source>
</evidence>
<keyword evidence="2 4" id="KW-0697">Rotamase</keyword>
<name>S8FCZ7_FOMSC</name>
<dbReference type="Pfam" id="PF00160">
    <property type="entry name" value="Pro_isomerase"/>
    <property type="match status" value="1"/>
</dbReference>
<dbReference type="EC" id="5.2.1.8" evidence="4"/>
<dbReference type="PANTHER" id="PTHR11071">
    <property type="entry name" value="PEPTIDYL-PROLYL CIS-TRANS ISOMERASE"/>
    <property type="match status" value="1"/>
</dbReference>
<dbReference type="InParanoid" id="S8FCZ7"/>
<reference evidence="6 7" key="1">
    <citation type="journal article" date="2012" name="Science">
        <title>The Paleozoic origin of enzymatic lignin decomposition reconstructed from 31 fungal genomes.</title>
        <authorList>
            <person name="Floudas D."/>
            <person name="Binder M."/>
            <person name="Riley R."/>
            <person name="Barry K."/>
            <person name="Blanchette R.A."/>
            <person name="Henrissat B."/>
            <person name="Martinez A.T."/>
            <person name="Otillar R."/>
            <person name="Spatafora J.W."/>
            <person name="Yadav J.S."/>
            <person name="Aerts A."/>
            <person name="Benoit I."/>
            <person name="Boyd A."/>
            <person name="Carlson A."/>
            <person name="Copeland A."/>
            <person name="Coutinho P.M."/>
            <person name="de Vries R.P."/>
            <person name="Ferreira P."/>
            <person name="Findley K."/>
            <person name="Foster B."/>
            <person name="Gaskell J."/>
            <person name="Glotzer D."/>
            <person name="Gorecki P."/>
            <person name="Heitman J."/>
            <person name="Hesse C."/>
            <person name="Hori C."/>
            <person name="Igarashi K."/>
            <person name="Jurgens J.A."/>
            <person name="Kallen N."/>
            <person name="Kersten P."/>
            <person name="Kohler A."/>
            <person name="Kuees U."/>
            <person name="Kumar T.K.A."/>
            <person name="Kuo A."/>
            <person name="LaButti K."/>
            <person name="Larrondo L.F."/>
            <person name="Lindquist E."/>
            <person name="Ling A."/>
            <person name="Lombard V."/>
            <person name="Lucas S."/>
            <person name="Lundell T."/>
            <person name="Martin R."/>
            <person name="McLaughlin D.J."/>
            <person name="Morgenstern I."/>
            <person name="Morin E."/>
            <person name="Murat C."/>
            <person name="Nagy L.G."/>
            <person name="Nolan M."/>
            <person name="Ohm R.A."/>
            <person name="Patyshakuliyeva A."/>
            <person name="Rokas A."/>
            <person name="Ruiz-Duenas F.J."/>
            <person name="Sabat G."/>
            <person name="Salamov A."/>
            <person name="Samejima M."/>
            <person name="Schmutz J."/>
            <person name="Slot J.C."/>
            <person name="St John F."/>
            <person name="Stenlid J."/>
            <person name="Sun H."/>
            <person name="Sun S."/>
            <person name="Syed K."/>
            <person name="Tsang A."/>
            <person name="Wiebenga A."/>
            <person name="Young D."/>
            <person name="Pisabarro A."/>
            <person name="Eastwood D.C."/>
            <person name="Martin F."/>
            <person name="Cullen D."/>
            <person name="Grigoriev I.V."/>
            <person name="Hibbett D.S."/>
        </authorList>
    </citation>
    <scope>NUCLEOTIDE SEQUENCE</scope>
    <source>
        <strain evidence="7">FP-58527</strain>
    </source>
</reference>
<dbReference type="PANTHER" id="PTHR11071:SF561">
    <property type="entry name" value="PEPTIDYL-PROLYL CIS-TRANS ISOMERASE D-RELATED"/>
    <property type="match status" value="1"/>
</dbReference>
<gene>
    <name evidence="6" type="ORF">FOMPIDRAFT_128529</name>
</gene>
<evidence type="ECO:0000313" key="6">
    <source>
        <dbReference type="EMBL" id="EPS96379.1"/>
    </source>
</evidence>
<dbReference type="HOGENOM" id="CLU_012062_4_3_1"/>
<comment type="function">
    <text evidence="4">PPIases accelerate the folding of proteins. It catalyzes the cis-trans isomerization of proline imidic peptide bonds in oligopeptides.</text>
</comment>